<evidence type="ECO:0000313" key="3">
    <source>
        <dbReference type="EMBL" id="TFJ93999.1"/>
    </source>
</evidence>
<evidence type="ECO:0000313" key="4">
    <source>
        <dbReference type="Proteomes" id="UP000298484"/>
    </source>
</evidence>
<dbReference type="InterPro" id="IPR036779">
    <property type="entry name" value="LysM_dom_sf"/>
</dbReference>
<proteinExistence type="predicted"/>
<feature type="compositionally biased region" description="Basic and acidic residues" evidence="1">
    <location>
        <begin position="255"/>
        <end position="276"/>
    </location>
</feature>
<evidence type="ECO:0000259" key="2">
    <source>
        <dbReference type="PROSITE" id="PS51782"/>
    </source>
</evidence>
<gene>
    <name evidence="3" type="primary">safA</name>
    <name evidence="3" type="ORF">E4U82_04080</name>
</gene>
<name>A0A4Y9ADN4_9BACI</name>
<dbReference type="InterPro" id="IPR014248">
    <property type="entry name" value="Spore_coat_assembly_SafA"/>
</dbReference>
<feature type="compositionally biased region" description="Basic and acidic residues" evidence="1">
    <location>
        <begin position="54"/>
        <end position="66"/>
    </location>
</feature>
<dbReference type="OrthoDB" id="2033517at2"/>
<comment type="caution">
    <text evidence="3">The sequence shown here is derived from an EMBL/GenBank/DDBJ whole genome shotgun (WGS) entry which is preliminary data.</text>
</comment>
<feature type="region of interest" description="Disordered" evidence="1">
    <location>
        <begin position="245"/>
        <end position="337"/>
    </location>
</feature>
<accession>A0A4Y9ADN4</accession>
<keyword evidence="4" id="KW-1185">Reference proteome</keyword>
<sequence length="337" mass="38773">MRIHIVQKGDTLWEIAKQYGADFEQVKQLNPQLSSPDMIMPGMKIKIPASSKPVKKEGTHKKEIQKETQMPSVEKPYKDTSPKPMPIMKEDDVKQPKEIKPKMPMQQKMSTVEQEMNYYNINLPQIPAYKKPEEESPEKQYYLPHPKPMLPMYQQEKCPPPPMPQVNPYSGWQQDCGCGGSKSKHMPMYQQPMPMPQVSPYSGWQQDCGCGGSKPKHMPMYQQPMHQQHHPMPMPQPMYHPQGHMPQTPFYGHMPKPDESSSKMEMPVKPKEHHNMNDFGSYSPKYAPNPMGMQQGYHYPQMPPTSHPHFAGDHMPMPKPPGSHGGFREDEEESTSE</sequence>
<feature type="region of interest" description="Disordered" evidence="1">
    <location>
        <begin position="50"/>
        <end position="94"/>
    </location>
</feature>
<evidence type="ECO:0000256" key="1">
    <source>
        <dbReference type="SAM" id="MobiDB-lite"/>
    </source>
</evidence>
<protein>
    <submittedName>
        <fullName evidence="3">SafA/ExsA family spore coat assembly protein</fullName>
    </submittedName>
</protein>
<dbReference type="PROSITE" id="PS51782">
    <property type="entry name" value="LYSM"/>
    <property type="match status" value="1"/>
</dbReference>
<dbReference type="Proteomes" id="UP000298484">
    <property type="component" value="Unassembled WGS sequence"/>
</dbReference>
<dbReference type="InterPro" id="IPR018392">
    <property type="entry name" value="LysM"/>
</dbReference>
<dbReference type="EMBL" id="SRHY01000003">
    <property type="protein sequence ID" value="TFJ93999.1"/>
    <property type="molecule type" value="Genomic_DNA"/>
</dbReference>
<dbReference type="NCBIfam" id="TIGR02899">
    <property type="entry name" value="spore_safA"/>
    <property type="match status" value="1"/>
</dbReference>
<organism evidence="3 4">
    <name type="scientific">Lentibacillus salicampi</name>
    <dbReference type="NCBI Taxonomy" id="175306"/>
    <lineage>
        <taxon>Bacteria</taxon>
        <taxon>Bacillati</taxon>
        <taxon>Bacillota</taxon>
        <taxon>Bacilli</taxon>
        <taxon>Bacillales</taxon>
        <taxon>Bacillaceae</taxon>
        <taxon>Lentibacillus</taxon>
    </lineage>
</organism>
<dbReference type="SUPFAM" id="SSF54106">
    <property type="entry name" value="LysM domain"/>
    <property type="match status" value="1"/>
</dbReference>
<dbReference type="AlphaFoldDB" id="A0A4Y9ADN4"/>
<dbReference type="Gene3D" id="3.10.350.10">
    <property type="entry name" value="LysM domain"/>
    <property type="match status" value="1"/>
</dbReference>
<feature type="domain" description="LysM" evidence="2">
    <location>
        <begin position="2"/>
        <end position="47"/>
    </location>
</feature>
<dbReference type="Pfam" id="PF01476">
    <property type="entry name" value="LysM"/>
    <property type="match status" value="1"/>
</dbReference>
<reference evidence="3 4" key="1">
    <citation type="submission" date="2019-03" db="EMBL/GenBank/DDBJ databases">
        <title>Genome sequence of Lentibacillus salicampi ATCC BAA-719.</title>
        <authorList>
            <person name="Maclea K.S."/>
            <person name="Simoes Junior M."/>
        </authorList>
    </citation>
    <scope>NUCLEOTIDE SEQUENCE [LARGE SCALE GENOMIC DNA]</scope>
    <source>
        <strain evidence="3 4">ATCC BAA-719</strain>
    </source>
</reference>
<dbReference type="SMART" id="SM00257">
    <property type="entry name" value="LysM"/>
    <property type="match status" value="1"/>
</dbReference>
<dbReference type="CDD" id="cd00118">
    <property type="entry name" value="LysM"/>
    <property type="match status" value="1"/>
</dbReference>